<name>A0ABQ5E8J8_9ASTR</name>
<feature type="region of interest" description="Disordered" evidence="1">
    <location>
        <begin position="70"/>
        <end position="97"/>
    </location>
</feature>
<evidence type="ECO:0000313" key="2">
    <source>
        <dbReference type="EMBL" id="GJT47221.1"/>
    </source>
</evidence>
<protein>
    <submittedName>
        <fullName evidence="2">Uncharacterized protein</fullName>
    </submittedName>
</protein>
<evidence type="ECO:0000256" key="1">
    <source>
        <dbReference type="SAM" id="MobiDB-lite"/>
    </source>
</evidence>
<evidence type="ECO:0000313" key="3">
    <source>
        <dbReference type="Proteomes" id="UP001151760"/>
    </source>
</evidence>
<dbReference type="EMBL" id="BQNB010016049">
    <property type="protein sequence ID" value="GJT47221.1"/>
    <property type="molecule type" value="Genomic_DNA"/>
</dbReference>
<feature type="compositionally biased region" description="Basic residues" evidence="1">
    <location>
        <begin position="77"/>
        <end position="87"/>
    </location>
</feature>
<comment type="caution">
    <text evidence="2">The sequence shown here is derived from an EMBL/GenBank/DDBJ whole genome shotgun (WGS) entry which is preliminary data.</text>
</comment>
<reference evidence="2" key="1">
    <citation type="journal article" date="2022" name="Int. J. Mol. Sci.">
        <title>Draft Genome of Tanacetum Coccineum: Genomic Comparison of Closely Related Tanacetum-Family Plants.</title>
        <authorList>
            <person name="Yamashiro T."/>
            <person name="Shiraishi A."/>
            <person name="Nakayama K."/>
            <person name="Satake H."/>
        </authorList>
    </citation>
    <scope>NUCLEOTIDE SEQUENCE</scope>
</reference>
<accession>A0ABQ5E8J8</accession>
<reference evidence="2" key="2">
    <citation type="submission" date="2022-01" db="EMBL/GenBank/DDBJ databases">
        <authorList>
            <person name="Yamashiro T."/>
            <person name="Shiraishi A."/>
            <person name="Satake H."/>
            <person name="Nakayama K."/>
        </authorList>
    </citation>
    <scope>NUCLEOTIDE SEQUENCE</scope>
</reference>
<gene>
    <name evidence="2" type="ORF">Tco_0955936</name>
</gene>
<sequence>MVTMEFAVVKSHSPYNVLLGRTDLRSLEAAASTIHLMIKFHTNNEIATMTTKRETLQEYRRIEEAQGLVSDIQQKDKKQRKTNKTKHDKMERSTTKSKPKAVYIFKGPTAEPILDRCQIPSNDLAKQNVTKELLNGPSAKEAQRSLTHGMPRWQSMCSSNQSNGHNMDPMIGKDSRDEINLRGACKEIIDHSSQAYK</sequence>
<dbReference type="Proteomes" id="UP001151760">
    <property type="component" value="Unassembled WGS sequence"/>
</dbReference>
<proteinExistence type="predicted"/>
<keyword evidence="3" id="KW-1185">Reference proteome</keyword>
<organism evidence="2 3">
    <name type="scientific">Tanacetum coccineum</name>
    <dbReference type="NCBI Taxonomy" id="301880"/>
    <lineage>
        <taxon>Eukaryota</taxon>
        <taxon>Viridiplantae</taxon>
        <taxon>Streptophyta</taxon>
        <taxon>Embryophyta</taxon>
        <taxon>Tracheophyta</taxon>
        <taxon>Spermatophyta</taxon>
        <taxon>Magnoliopsida</taxon>
        <taxon>eudicotyledons</taxon>
        <taxon>Gunneridae</taxon>
        <taxon>Pentapetalae</taxon>
        <taxon>asterids</taxon>
        <taxon>campanulids</taxon>
        <taxon>Asterales</taxon>
        <taxon>Asteraceae</taxon>
        <taxon>Asteroideae</taxon>
        <taxon>Anthemideae</taxon>
        <taxon>Anthemidinae</taxon>
        <taxon>Tanacetum</taxon>
    </lineage>
</organism>